<evidence type="ECO:0000313" key="1">
    <source>
        <dbReference type="EMBL" id="HGZ60630.1"/>
    </source>
</evidence>
<organism evidence="1">
    <name type="scientific">Fervidicoccus fontis</name>
    <dbReference type="NCBI Taxonomy" id="683846"/>
    <lineage>
        <taxon>Archaea</taxon>
        <taxon>Thermoproteota</taxon>
        <taxon>Thermoprotei</taxon>
        <taxon>Fervidicoccales</taxon>
        <taxon>Fervidicoccaceae</taxon>
        <taxon>Fervidicoccus</taxon>
    </lineage>
</organism>
<dbReference type="AlphaFoldDB" id="A0A7J3SLY2"/>
<dbReference type="EMBL" id="DTLS01000158">
    <property type="protein sequence ID" value="HGZ60630.1"/>
    <property type="molecule type" value="Genomic_DNA"/>
</dbReference>
<sequence length="67" mass="7586">MFTETIGVSLSSYGSNIAIFIQNNGDDPSIPYDYNTYEEIYVAVSNYKYILNSHQVNPPLGIYIDSR</sequence>
<comment type="caution">
    <text evidence="1">The sequence shown here is derived from an EMBL/GenBank/DDBJ whole genome shotgun (WGS) entry which is preliminary data.</text>
</comment>
<gene>
    <name evidence="1" type="ORF">ENW83_05465</name>
</gene>
<protein>
    <submittedName>
        <fullName evidence="1">Uncharacterized protein</fullName>
    </submittedName>
</protein>
<accession>A0A7J3SLY2</accession>
<proteinExistence type="predicted"/>
<name>A0A7J3SLY2_9CREN</name>
<reference evidence="1" key="1">
    <citation type="journal article" date="2020" name="mSystems">
        <title>Genome- and Community-Level Interaction Insights into Carbon Utilization and Element Cycling Functions of Hydrothermarchaeota in Hydrothermal Sediment.</title>
        <authorList>
            <person name="Zhou Z."/>
            <person name="Liu Y."/>
            <person name="Xu W."/>
            <person name="Pan J."/>
            <person name="Luo Z.H."/>
            <person name="Li M."/>
        </authorList>
    </citation>
    <scope>NUCLEOTIDE SEQUENCE [LARGE SCALE GENOMIC DNA]</scope>
    <source>
        <strain evidence="1">SpSt-885</strain>
    </source>
</reference>